<name>A0A5J4Q387_9ZZZZ</name>
<organism evidence="1">
    <name type="scientific">termite gut metagenome</name>
    <dbReference type="NCBI Taxonomy" id="433724"/>
    <lineage>
        <taxon>unclassified sequences</taxon>
        <taxon>metagenomes</taxon>
        <taxon>organismal metagenomes</taxon>
    </lineage>
</organism>
<feature type="non-terminal residue" evidence="1">
    <location>
        <position position="264"/>
    </location>
</feature>
<sequence>MKRYIIPFIILLFLFTPLVYSQTKPPATFVSPFDFPLFMSGNFGELRTDHFHSGLDFKTQGVSGKKIFSIGEGYISHILVTHGSGYMLHVRYNNGYTAIYRHLSRFVSPIAERVENDQYKNKTWEVSITPDSLEYPVHPGQQIAWSGNTGYSFNPHLHIDLFETKSRDYVDALPFYKHLIKDTRPPVLQSIMLFPRLGKGVVNGKEENQTFTLPTTEPIEAWGLIGVGVKAYDYMNETTNYYGVHTVSLFMDNQEIFRSVVNRF</sequence>
<dbReference type="SUPFAM" id="SSF51261">
    <property type="entry name" value="Duplicated hybrid motif"/>
    <property type="match status" value="1"/>
</dbReference>
<dbReference type="AlphaFoldDB" id="A0A5J4Q387"/>
<protein>
    <submittedName>
        <fullName evidence="1">Murein DD-endopeptidase MepM</fullName>
        <ecNumber evidence="1">3.4.24.-</ecNumber>
    </submittedName>
</protein>
<dbReference type="PANTHER" id="PTHR21666:SF285">
    <property type="entry name" value="M23 FAMILY METALLOPEPTIDASE"/>
    <property type="match status" value="1"/>
</dbReference>
<dbReference type="EC" id="3.4.24.-" evidence="1"/>
<accession>A0A5J4Q387</accession>
<dbReference type="CDD" id="cd12797">
    <property type="entry name" value="M23_peptidase"/>
    <property type="match status" value="1"/>
</dbReference>
<evidence type="ECO:0000313" key="1">
    <source>
        <dbReference type="EMBL" id="KAA6315962.1"/>
    </source>
</evidence>
<dbReference type="Gene3D" id="2.70.70.10">
    <property type="entry name" value="Glucose Permease (Domain IIA)"/>
    <property type="match status" value="1"/>
</dbReference>
<reference evidence="1" key="1">
    <citation type="submission" date="2019-03" db="EMBL/GenBank/DDBJ databases">
        <title>Single cell metagenomics reveals metabolic interactions within the superorganism composed of flagellate Streblomastix strix and complex community of Bacteroidetes bacteria on its surface.</title>
        <authorList>
            <person name="Treitli S.C."/>
            <person name="Kolisko M."/>
            <person name="Husnik F."/>
            <person name="Keeling P."/>
            <person name="Hampl V."/>
        </authorList>
    </citation>
    <scope>NUCLEOTIDE SEQUENCE</scope>
    <source>
        <strain evidence="1">STM</strain>
    </source>
</reference>
<gene>
    <name evidence="1" type="ORF">EZS27_033662</name>
</gene>
<dbReference type="GO" id="GO:0004222">
    <property type="term" value="F:metalloendopeptidase activity"/>
    <property type="evidence" value="ECO:0007669"/>
    <property type="project" value="TreeGrafter"/>
</dbReference>
<dbReference type="EMBL" id="SNRY01005056">
    <property type="protein sequence ID" value="KAA6315962.1"/>
    <property type="molecule type" value="Genomic_DNA"/>
</dbReference>
<dbReference type="InterPro" id="IPR050570">
    <property type="entry name" value="Cell_wall_metabolism_enzyme"/>
</dbReference>
<proteinExistence type="predicted"/>
<comment type="caution">
    <text evidence="1">The sequence shown here is derived from an EMBL/GenBank/DDBJ whole genome shotgun (WGS) entry which is preliminary data.</text>
</comment>
<keyword evidence="1" id="KW-0378">Hydrolase</keyword>
<dbReference type="PANTHER" id="PTHR21666">
    <property type="entry name" value="PEPTIDASE-RELATED"/>
    <property type="match status" value="1"/>
</dbReference>
<dbReference type="InterPro" id="IPR011055">
    <property type="entry name" value="Dup_hybrid_motif"/>
</dbReference>